<reference evidence="1" key="1">
    <citation type="journal article" date="2023" name="Mol. Ecol. Resour.">
        <title>Chromosome-level genome assembly of a triploid poplar Populus alba 'Berolinensis'.</title>
        <authorList>
            <person name="Chen S."/>
            <person name="Yu Y."/>
            <person name="Wang X."/>
            <person name="Wang S."/>
            <person name="Zhang T."/>
            <person name="Zhou Y."/>
            <person name="He R."/>
            <person name="Meng N."/>
            <person name="Wang Y."/>
            <person name="Liu W."/>
            <person name="Liu Z."/>
            <person name="Liu J."/>
            <person name="Guo Q."/>
            <person name="Huang H."/>
            <person name="Sederoff R.R."/>
            <person name="Wang G."/>
            <person name="Qu G."/>
            <person name="Chen S."/>
        </authorList>
    </citation>
    <scope>NUCLEOTIDE SEQUENCE</scope>
    <source>
        <strain evidence="1">SC-2020</strain>
    </source>
</reference>
<proteinExistence type="predicted"/>
<comment type="caution">
    <text evidence="1">The sequence shown here is derived from an EMBL/GenBank/DDBJ whole genome shotgun (WGS) entry which is preliminary data.</text>
</comment>
<keyword evidence="2" id="KW-1185">Reference proteome</keyword>
<name>A0AAD6W2U2_9ROSI</name>
<evidence type="ECO:0000313" key="2">
    <source>
        <dbReference type="Proteomes" id="UP001164929"/>
    </source>
</evidence>
<dbReference type="Proteomes" id="UP001164929">
    <property type="component" value="Chromosome 5"/>
</dbReference>
<evidence type="ECO:0000313" key="1">
    <source>
        <dbReference type="EMBL" id="KAJ6997170.1"/>
    </source>
</evidence>
<organism evidence="1 2">
    <name type="scientific">Populus alba x Populus x berolinensis</name>
    <dbReference type="NCBI Taxonomy" id="444605"/>
    <lineage>
        <taxon>Eukaryota</taxon>
        <taxon>Viridiplantae</taxon>
        <taxon>Streptophyta</taxon>
        <taxon>Embryophyta</taxon>
        <taxon>Tracheophyta</taxon>
        <taxon>Spermatophyta</taxon>
        <taxon>Magnoliopsida</taxon>
        <taxon>eudicotyledons</taxon>
        <taxon>Gunneridae</taxon>
        <taxon>Pentapetalae</taxon>
        <taxon>rosids</taxon>
        <taxon>fabids</taxon>
        <taxon>Malpighiales</taxon>
        <taxon>Salicaceae</taxon>
        <taxon>Saliceae</taxon>
        <taxon>Populus</taxon>
    </lineage>
</organism>
<sequence length="64" mass="7628">MLIRERRYVEKERKSVSVKLSFKSQSYRLLEHHLRGDNQRLPEARIYLSWDGLLGVSPLKPLFS</sequence>
<dbReference type="AlphaFoldDB" id="A0AAD6W2U2"/>
<gene>
    <name evidence="1" type="ORF">NC653_013674</name>
</gene>
<protein>
    <submittedName>
        <fullName evidence="1">Uncharacterized protein</fullName>
    </submittedName>
</protein>
<dbReference type="EMBL" id="JAQIZT010000005">
    <property type="protein sequence ID" value="KAJ6997170.1"/>
    <property type="molecule type" value="Genomic_DNA"/>
</dbReference>
<accession>A0AAD6W2U2</accession>